<keyword evidence="5" id="KW-0426">Late protein</keyword>
<evidence type="ECO:0000256" key="7">
    <source>
        <dbReference type="SAM" id="MobiDB-lite"/>
    </source>
</evidence>
<dbReference type="GO" id="GO:0019028">
    <property type="term" value="C:viral capsid"/>
    <property type="evidence" value="ECO:0007669"/>
    <property type="project" value="UniProtKB-KW"/>
</dbReference>
<dbReference type="Pfam" id="PF04559">
    <property type="entry name" value="Herpes_UL17"/>
    <property type="match status" value="1"/>
</dbReference>
<proteinExistence type="predicted"/>
<sequence length="543" mass="58717">MDVHANNWRYRGWRGEHLLVHLLLPVRFMRAHGLDAGGDARHSWRFFCQTRHNDGTPPTPYEPLWARFFSGTAVDGLPHVTEGLCLSLPIHFFRGACNPLDVTVVKIEDPDDGGDVRFLQFVNIALLYGQREGLARFNAIEEQRPRADRRHGCDPGKGGGGQRRDGATGPGGRDGRCGGGSTDGDSDSVPDDPLDAILASFREGKCAGPVGPGGDGARPGALAVLASLLGRDGGAGMLGTAVPRAPSVARHHQALENPGDVRCADGAEVGSPERPPADVSAPARIVCPVNVRTEDRRPCAIVPVTHVFSGQTYYVCFYAAFLQENSFNLVSALDHMTSAQLGTIDPLAALLSYARFLAERQNAFVDTLERACLSGGHRVYQHLPAVIVDAGPSAPDFLGENFVEACLCLRRQFSPTAAWVRTAADMRRRRRTMTGHARHWYADVIRLWESGSAKTGVAIPAPPGDSCDNENGAAPVDTLDPRFWLWLSERPELRAVWLNPFVAAVLVLPSALEALLILPGGFAIKGRYRLTAQDIDLVAAHYG</sequence>
<evidence type="ECO:0000313" key="9">
    <source>
        <dbReference type="EMBL" id="ATA58261.1"/>
    </source>
</evidence>
<feature type="compositionally biased region" description="Acidic residues" evidence="7">
    <location>
        <begin position="184"/>
        <end position="194"/>
    </location>
</feature>
<organism evidence="9">
    <name type="scientific">vespertilionid gammaherpesvirus 3</name>
    <dbReference type="NCBI Taxonomy" id="2846598"/>
    <lineage>
        <taxon>Viruses</taxon>
        <taxon>Duplodnaviria</taxon>
        <taxon>Heunggongvirae</taxon>
        <taxon>Peploviricota</taxon>
        <taxon>Herviviricetes</taxon>
        <taxon>Herpesvirales</taxon>
        <taxon>Orthoherpesviridae</taxon>
        <taxon>Gammaherpesvirinae</taxon>
        <taxon>Patagivirus</taxon>
        <taxon>Patagivirus vespertilionidgamma3</taxon>
    </lineage>
</organism>
<keyword evidence="3" id="KW-1188">Viral release from host cell</keyword>
<protein>
    <submittedName>
        <fullName evidence="9">Viral DNA cleavage/packaging protein</fullName>
    </submittedName>
</protein>
<keyword evidence="10" id="KW-1185">Reference proteome</keyword>
<reference evidence="9" key="1">
    <citation type="journal article" date="2018" name="Virology">
        <title>Isolation, characterization and prevalence of a novel Gammaherpesvirus in Eptesicus fuscus, the North American big brown bat.</title>
        <authorList>
            <person name="Subudhi S."/>
            <person name="Rapin N."/>
            <person name="Dorville N."/>
            <person name="Hill J.E."/>
            <person name="Town J."/>
            <person name="Willis C.K."/>
            <person name="Bollinger T.K."/>
            <person name="Misra V."/>
        </authorList>
    </citation>
    <scope>NUCLEOTIDE SEQUENCE</scope>
</reference>
<keyword evidence="8" id="KW-0812">Transmembrane</keyword>
<keyword evidence="4" id="KW-0946">Virion</keyword>
<keyword evidence="6" id="KW-0231">Viral genome packaging</keyword>
<feature type="transmembrane region" description="Helical" evidence="8">
    <location>
        <begin position="497"/>
        <end position="518"/>
    </location>
</feature>
<evidence type="ECO:0000256" key="2">
    <source>
        <dbReference type="ARBA" id="ARBA00022562"/>
    </source>
</evidence>
<evidence type="ECO:0000256" key="8">
    <source>
        <dbReference type="SAM" id="Phobius"/>
    </source>
</evidence>
<keyword evidence="2" id="KW-1048">Host nucleus</keyword>
<accession>A0A2D0ZXB4</accession>
<name>A0A2D0ZXB4_9GAMA</name>
<keyword evidence="1" id="KW-0167">Capsid protein</keyword>
<evidence type="ECO:0000256" key="4">
    <source>
        <dbReference type="ARBA" id="ARBA00022844"/>
    </source>
</evidence>
<dbReference type="OrthoDB" id="10123at10239"/>
<dbReference type="EMBL" id="MF385016">
    <property type="protein sequence ID" value="ATA58261.1"/>
    <property type="molecule type" value="Genomic_DNA"/>
</dbReference>
<evidence type="ECO:0000256" key="6">
    <source>
        <dbReference type="ARBA" id="ARBA00023219"/>
    </source>
</evidence>
<feature type="region of interest" description="Disordered" evidence="7">
    <location>
        <begin position="142"/>
        <end position="194"/>
    </location>
</feature>
<evidence type="ECO:0000313" key="10">
    <source>
        <dbReference type="Proteomes" id="UP000290797"/>
    </source>
</evidence>
<keyword evidence="8" id="KW-0472">Membrane</keyword>
<evidence type="ECO:0000256" key="3">
    <source>
        <dbReference type="ARBA" id="ARBA00022612"/>
    </source>
</evidence>
<dbReference type="GO" id="GO:0051276">
    <property type="term" value="P:chromosome organization"/>
    <property type="evidence" value="ECO:0007669"/>
    <property type="project" value="InterPro"/>
</dbReference>
<feature type="compositionally biased region" description="Basic and acidic residues" evidence="7">
    <location>
        <begin position="142"/>
        <end position="154"/>
    </location>
</feature>
<dbReference type="Proteomes" id="UP000290797">
    <property type="component" value="Segment"/>
</dbReference>
<evidence type="ECO:0000256" key="5">
    <source>
        <dbReference type="ARBA" id="ARBA00022921"/>
    </source>
</evidence>
<evidence type="ECO:0000256" key="1">
    <source>
        <dbReference type="ARBA" id="ARBA00022561"/>
    </source>
</evidence>
<dbReference type="InterPro" id="IPR007640">
    <property type="entry name" value="UL17-like"/>
</dbReference>
<keyword evidence="8" id="KW-1133">Transmembrane helix</keyword>
<feature type="compositionally biased region" description="Gly residues" evidence="7">
    <location>
        <begin position="168"/>
        <end position="182"/>
    </location>
</feature>